<reference evidence="1" key="1">
    <citation type="submission" date="2021-02" db="EMBL/GenBank/DDBJ databases">
        <authorList>
            <consortium name="DOE Joint Genome Institute"/>
            <person name="Ahrendt S."/>
            <person name="Looney B.P."/>
            <person name="Miyauchi S."/>
            <person name="Morin E."/>
            <person name="Drula E."/>
            <person name="Courty P.E."/>
            <person name="Chicoki N."/>
            <person name="Fauchery L."/>
            <person name="Kohler A."/>
            <person name="Kuo A."/>
            <person name="Labutti K."/>
            <person name="Pangilinan J."/>
            <person name="Lipzen A."/>
            <person name="Riley R."/>
            <person name="Andreopoulos W."/>
            <person name="He G."/>
            <person name="Johnson J."/>
            <person name="Barry K.W."/>
            <person name="Grigoriev I.V."/>
            <person name="Nagy L."/>
            <person name="Hibbett D."/>
            <person name="Henrissat B."/>
            <person name="Matheny P.B."/>
            <person name="Labbe J."/>
            <person name="Martin F."/>
        </authorList>
    </citation>
    <scope>NUCLEOTIDE SEQUENCE</scope>
    <source>
        <strain evidence="1">FP105234-sp</strain>
    </source>
</reference>
<evidence type="ECO:0000313" key="1">
    <source>
        <dbReference type="EMBL" id="KAI0052288.1"/>
    </source>
</evidence>
<comment type="caution">
    <text evidence="1">The sequence shown here is derived from an EMBL/GenBank/DDBJ whole genome shotgun (WGS) entry which is preliminary data.</text>
</comment>
<proteinExistence type="predicted"/>
<sequence length="692" mass="77022">MESRVLERIPRPRSRRPSVSTPKVPSSSGSVPPSPLRWGFRAPSPDRAGTSGIVSPLPVVASPSGPGLLQVLARRNVDESRKRDGASAPGLRRHPSMQKMNVAQDMVRMRSAVERPTANESQPTIRVRHASLRKDKPRILVVANPDPPSDSDSAPTEASPLLAVPAHAPEVFEGSAAWYLRILSNGTITGEQTSCLREALRSISWLQAFVSSKGAPVLTQALVRISEKGVMRHRVDYLLEYELLLCVKEILNYEDVVGDFLTHRRIVTEMAMSLDSPHPSTRRLVLELLTFLVYRGGETVTLVIDALRELSIAHAEGDSPYTYWFRSVQESIWWTMFGPCQPMDEYKQHAVFTMLLINGIFNKVSTELGARLRHRTRMEAAGLPRILEQFRAVEDDVLTRQLDQLQATFDKDDRKIGSKLAEVHVTEHALRNVSAAGRSTPAGRIGDLPPEDDDDIVIMLKQQMTVLEERLLTSLSTAAKLQQQLELQKAEYEVKLSLRTKPSAERLDARKESWATVKERGRRPEPIRGDIEWPRRAHSMQTRSGSEPDAATPGSRSLLVSARPIKLSQSTPSTLRRRVSSDNRAMDRLSIPSQRSPRSAVSLTPRADTYRTTRMSELTKPPQSALLAVTRALSPQKQHDSSAEERDTDASAEQKLSDVSNPTDSSVRSQNSVMSIIERVNFSWAGRPVTAS</sequence>
<dbReference type="Proteomes" id="UP000814033">
    <property type="component" value="Unassembled WGS sequence"/>
</dbReference>
<reference evidence="1" key="2">
    <citation type="journal article" date="2022" name="New Phytol.">
        <title>Evolutionary transition to the ectomycorrhizal habit in the genomes of a hyperdiverse lineage of mushroom-forming fungi.</title>
        <authorList>
            <person name="Looney B."/>
            <person name="Miyauchi S."/>
            <person name="Morin E."/>
            <person name="Drula E."/>
            <person name="Courty P.E."/>
            <person name="Kohler A."/>
            <person name="Kuo A."/>
            <person name="LaButti K."/>
            <person name="Pangilinan J."/>
            <person name="Lipzen A."/>
            <person name="Riley R."/>
            <person name="Andreopoulos W."/>
            <person name="He G."/>
            <person name="Johnson J."/>
            <person name="Nolan M."/>
            <person name="Tritt A."/>
            <person name="Barry K.W."/>
            <person name="Grigoriev I.V."/>
            <person name="Nagy L.G."/>
            <person name="Hibbett D."/>
            <person name="Henrissat B."/>
            <person name="Matheny P.B."/>
            <person name="Labbe J."/>
            <person name="Martin F.M."/>
        </authorList>
    </citation>
    <scope>NUCLEOTIDE SEQUENCE</scope>
    <source>
        <strain evidence="1">FP105234-sp</strain>
    </source>
</reference>
<gene>
    <name evidence="1" type="ORF">FA95DRAFT_1601954</name>
</gene>
<name>A0ACB8S720_9AGAM</name>
<evidence type="ECO:0000313" key="2">
    <source>
        <dbReference type="Proteomes" id="UP000814033"/>
    </source>
</evidence>
<keyword evidence="2" id="KW-1185">Reference proteome</keyword>
<organism evidence="1 2">
    <name type="scientific">Auriscalpium vulgare</name>
    <dbReference type="NCBI Taxonomy" id="40419"/>
    <lineage>
        <taxon>Eukaryota</taxon>
        <taxon>Fungi</taxon>
        <taxon>Dikarya</taxon>
        <taxon>Basidiomycota</taxon>
        <taxon>Agaricomycotina</taxon>
        <taxon>Agaricomycetes</taxon>
        <taxon>Russulales</taxon>
        <taxon>Auriscalpiaceae</taxon>
        <taxon>Auriscalpium</taxon>
    </lineage>
</organism>
<protein>
    <submittedName>
        <fullName evidence="1">Uncharacterized protein</fullName>
    </submittedName>
</protein>
<accession>A0ACB8S720</accession>
<dbReference type="EMBL" id="MU275846">
    <property type="protein sequence ID" value="KAI0052288.1"/>
    <property type="molecule type" value="Genomic_DNA"/>
</dbReference>